<dbReference type="EnsemblPlants" id="evm.model.04.1424">
    <property type="protein sequence ID" value="cds.evm.model.04.1424"/>
    <property type="gene ID" value="evm.TU.04.1424"/>
</dbReference>
<reference evidence="3" key="2">
    <citation type="submission" date="2021-03" db="UniProtKB">
        <authorList>
            <consortium name="EnsemblPlants"/>
        </authorList>
    </citation>
    <scope>IDENTIFICATION</scope>
</reference>
<accession>A0A803PD05</accession>
<feature type="coiled-coil region" evidence="1">
    <location>
        <begin position="61"/>
        <end position="95"/>
    </location>
</feature>
<evidence type="ECO:0000313" key="3">
    <source>
        <dbReference type="EnsemblPlants" id="cds.evm.model.04.1424"/>
    </source>
</evidence>
<dbReference type="Proteomes" id="UP000596661">
    <property type="component" value="Chromosome 4"/>
</dbReference>
<organism evidence="3 4">
    <name type="scientific">Cannabis sativa</name>
    <name type="common">Hemp</name>
    <name type="synonym">Marijuana</name>
    <dbReference type="NCBI Taxonomy" id="3483"/>
    <lineage>
        <taxon>Eukaryota</taxon>
        <taxon>Viridiplantae</taxon>
        <taxon>Streptophyta</taxon>
        <taxon>Embryophyta</taxon>
        <taxon>Tracheophyta</taxon>
        <taxon>Spermatophyta</taxon>
        <taxon>Magnoliopsida</taxon>
        <taxon>eudicotyledons</taxon>
        <taxon>Gunneridae</taxon>
        <taxon>Pentapetalae</taxon>
        <taxon>rosids</taxon>
        <taxon>fabids</taxon>
        <taxon>Rosales</taxon>
        <taxon>Cannabaceae</taxon>
        <taxon>Cannabis</taxon>
    </lineage>
</organism>
<protein>
    <submittedName>
        <fullName evidence="3">Uncharacterized protein</fullName>
    </submittedName>
</protein>
<sequence>MVETRTHASHSRPPQGPSGLDDEVASRIDTEVEEQDGTNDIEYDENQEEYDAYADVSYTKLMALRQKAVDHEAELAEQKEQNRKIQEIMVDMQKAMEIADIHEKVCRGARSHGRMLALRTGRPKERIVHQELGERGKNRKNSPIDLRKKLNAKHGDLRNLLEKKKQAIPVLEGALNEGILAELAILQKDIAKQVRQMLFKSLKARDLQKGSRERQKKDSLSKIFPQVIHNSRDLMGPPLFPWERLPHNLQCNLGRSTSVVFRAITSIRNLCLKFPTQVTGIGTICGNQGEARKCYSVAVQQAIFMVQETGKVLLPESQDELGPRIGSETALEPMEEI</sequence>
<evidence type="ECO:0000313" key="4">
    <source>
        <dbReference type="Proteomes" id="UP000596661"/>
    </source>
</evidence>
<dbReference type="EMBL" id="UZAU01000388">
    <property type="status" value="NOT_ANNOTATED_CDS"/>
    <property type="molecule type" value="Genomic_DNA"/>
</dbReference>
<evidence type="ECO:0000256" key="2">
    <source>
        <dbReference type="SAM" id="MobiDB-lite"/>
    </source>
</evidence>
<dbReference type="AlphaFoldDB" id="A0A803PD05"/>
<reference evidence="3" key="1">
    <citation type="submission" date="2018-11" db="EMBL/GenBank/DDBJ databases">
        <authorList>
            <person name="Grassa J C."/>
        </authorList>
    </citation>
    <scope>NUCLEOTIDE SEQUENCE [LARGE SCALE GENOMIC DNA]</scope>
</reference>
<keyword evidence="4" id="KW-1185">Reference proteome</keyword>
<dbReference type="Gramene" id="evm.model.04.1424">
    <property type="protein sequence ID" value="cds.evm.model.04.1424"/>
    <property type="gene ID" value="evm.TU.04.1424"/>
</dbReference>
<feature type="region of interest" description="Disordered" evidence="2">
    <location>
        <begin position="1"/>
        <end position="39"/>
    </location>
</feature>
<evidence type="ECO:0000256" key="1">
    <source>
        <dbReference type="SAM" id="Coils"/>
    </source>
</evidence>
<keyword evidence="1" id="KW-0175">Coiled coil</keyword>
<proteinExistence type="predicted"/>
<name>A0A803PD05_CANSA</name>